<dbReference type="Proteomes" id="UP001165083">
    <property type="component" value="Unassembled WGS sequence"/>
</dbReference>
<proteinExistence type="predicted"/>
<accession>A0A9W6WNB1</accession>
<dbReference type="InterPro" id="IPR046768">
    <property type="entry name" value="ExoX-like_C"/>
</dbReference>
<dbReference type="OrthoDB" id="96820at2759"/>
<dbReference type="AlphaFoldDB" id="A0A9W6WNB1"/>
<keyword evidence="3" id="KW-1185">Reference proteome</keyword>
<dbReference type="Pfam" id="PF20600">
    <property type="entry name" value="ExoX-like_C"/>
    <property type="match status" value="1"/>
</dbReference>
<protein>
    <submittedName>
        <fullName evidence="2">Unnamed protein product</fullName>
    </submittedName>
</protein>
<feature type="domain" description="Exodeoxyribonuclease X-like C-terminal" evidence="1">
    <location>
        <begin position="60"/>
        <end position="87"/>
    </location>
</feature>
<name>A0A9W6WNB1_9STRA</name>
<organism evidence="2 3">
    <name type="scientific">Phytophthora lilii</name>
    <dbReference type="NCBI Taxonomy" id="2077276"/>
    <lineage>
        <taxon>Eukaryota</taxon>
        <taxon>Sar</taxon>
        <taxon>Stramenopiles</taxon>
        <taxon>Oomycota</taxon>
        <taxon>Peronosporomycetes</taxon>
        <taxon>Peronosporales</taxon>
        <taxon>Peronosporaceae</taxon>
        <taxon>Phytophthora</taxon>
    </lineage>
</organism>
<evidence type="ECO:0000313" key="2">
    <source>
        <dbReference type="EMBL" id="GMF11183.1"/>
    </source>
</evidence>
<evidence type="ECO:0000313" key="3">
    <source>
        <dbReference type="Proteomes" id="UP001165083"/>
    </source>
</evidence>
<reference evidence="2" key="1">
    <citation type="submission" date="2023-04" db="EMBL/GenBank/DDBJ databases">
        <title>Phytophthora lilii NBRC 32176.</title>
        <authorList>
            <person name="Ichikawa N."/>
            <person name="Sato H."/>
            <person name="Tonouchi N."/>
        </authorList>
    </citation>
    <scope>NUCLEOTIDE SEQUENCE</scope>
    <source>
        <strain evidence="2">NBRC 32176</strain>
    </source>
</reference>
<gene>
    <name evidence="2" type="ORF">Plil01_000191400</name>
</gene>
<evidence type="ECO:0000259" key="1">
    <source>
        <dbReference type="Pfam" id="PF20600"/>
    </source>
</evidence>
<dbReference type="EMBL" id="BSXW01000068">
    <property type="protein sequence ID" value="GMF11183.1"/>
    <property type="molecule type" value="Genomic_DNA"/>
</dbReference>
<sequence>MSLTLTFDKHKSKTIEEVNSSDPSYCRWLSHQNRFTALEMTLLLNSFTSNSEMTMVRLCLTWGKYKNRTIKQIQTIDLNYLAWLSKNDFVKSKCPKLKAEVDVLLS</sequence>
<comment type="caution">
    <text evidence="2">The sequence shown here is derived from an EMBL/GenBank/DDBJ whole genome shotgun (WGS) entry which is preliminary data.</text>
</comment>